<protein>
    <recommendedName>
        <fullName evidence="3">DUF1579 domain-containing protein</fullName>
    </recommendedName>
</protein>
<keyword evidence="2" id="KW-1185">Reference proteome</keyword>
<evidence type="ECO:0000313" key="1">
    <source>
        <dbReference type="EMBL" id="MBC2888931.1"/>
    </source>
</evidence>
<dbReference type="RefSeq" id="WP_185904843.1">
    <property type="nucleotide sequence ID" value="NZ_JACMSE010000003.1"/>
</dbReference>
<reference evidence="1 2" key="1">
    <citation type="submission" date="2020-08" db="EMBL/GenBank/DDBJ databases">
        <authorList>
            <person name="Liu C."/>
            <person name="Sun Q."/>
        </authorList>
    </citation>
    <scope>NUCLEOTIDE SEQUENCE [LARGE SCALE GENOMIC DNA]</scope>
    <source>
        <strain evidence="1 2">N22</strain>
    </source>
</reference>
<gene>
    <name evidence="1" type="ORF">H7313_06155</name>
</gene>
<evidence type="ECO:0000313" key="2">
    <source>
        <dbReference type="Proteomes" id="UP000587396"/>
    </source>
</evidence>
<dbReference type="Proteomes" id="UP000587396">
    <property type="component" value="Unassembled WGS sequence"/>
</dbReference>
<name>A0A842JEL4_9ACTN</name>
<accession>A0A842JEL4</accession>
<dbReference type="AlphaFoldDB" id="A0A842JEL4"/>
<sequence>MDGFIEALASDGRSPELPEEYDYFGKLVGSWKLDYVDRNLSCSVEGEWHFAWVLEGMAIQDVIILPSRATRTETPHPLTECGTSLRIFNPETRAWDVVYGYTGKIFRLEARKQGDMIVLTNLEDANRKWVFASIEDDRFHWQNITVQDDGTWHVNADLYAERA</sequence>
<proteinExistence type="predicted"/>
<comment type="caution">
    <text evidence="1">The sequence shown here is derived from an EMBL/GenBank/DDBJ whole genome shotgun (WGS) entry which is preliminary data.</text>
</comment>
<evidence type="ECO:0008006" key="3">
    <source>
        <dbReference type="Google" id="ProtNLM"/>
    </source>
</evidence>
<organism evidence="1 2">
    <name type="scientific">Gordonibacter massiliensis</name>
    <name type="common">ex Traore et al. 2017</name>
    <dbReference type="NCBI Taxonomy" id="1841863"/>
    <lineage>
        <taxon>Bacteria</taxon>
        <taxon>Bacillati</taxon>
        <taxon>Actinomycetota</taxon>
        <taxon>Coriobacteriia</taxon>
        <taxon>Eggerthellales</taxon>
        <taxon>Eggerthellaceae</taxon>
        <taxon>Gordonibacter</taxon>
    </lineage>
</organism>
<dbReference type="EMBL" id="JACMSE010000003">
    <property type="protein sequence ID" value="MBC2888931.1"/>
    <property type="molecule type" value="Genomic_DNA"/>
</dbReference>